<feature type="domain" description="ATP-grasp" evidence="10">
    <location>
        <begin position="111"/>
        <end position="319"/>
    </location>
</feature>
<dbReference type="Pfam" id="PF02843">
    <property type="entry name" value="GARS_C"/>
    <property type="match status" value="1"/>
</dbReference>
<evidence type="ECO:0000256" key="8">
    <source>
        <dbReference type="ARBA" id="ARBA00042242"/>
    </source>
</evidence>
<dbReference type="Gene3D" id="3.30.470.20">
    <property type="entry name" value="ATP-grasp fold, B domain"/>
    <property type="match status" value="1"/>
</dbReference>
<evidence type="ECO:0000256" key="1">
    <source>
        <dbReference type="ARBA" id="ARBA00005174"/>
    </source>
</evidence>
<sequence>MKILITGSGGREHALAWRLSRDIGKENIFIAPGNAGTQQCGTNIPCSYNDFEKLKEYIQSLNIDMVIIGPEEPLVNGFADELRQDDRFSELMVIGPSAQGARLEGSKDFAKQFMIRHEIPTAAYATFHAGQKEEAQAYIRSHSGPYVMKADGLAAGKGVVITESADEAVDHIASVFDDNIFGEAGKTLVIEQFLDGIEMSVFALTDGEKYVLLPGAKDYKRIGDGNTGPNTGGMGTVSPVPFATEAFMNKVVTRIVEPTISGLQKDRIDYCGFVFFGLMNVKGDPYVIEYNVRMGDPETQVVMPRIGGSFADMLKSAARGTLAEIKPQTLPQTALSIVLASKGYPGSYEKGKAIELTSENDLIFHAGTVQQGESIVTSGGRVMAVVGIGNSIDEARNKAYSLAASVHFEGKTHRNDIGLDLKEYETI</sequence>
<keyword evidence="4" id="KW-0547">Nucleotide-binding</keyword>
<dbReference type="InterPro" id="IPR020562">
    <property type="entry name" value="PRibGlycinamide_synth_N"/>
</dbReference>
<comment type="caution">
    <text evidence="11">The sequence shown here is derived from an EMBL/GenBank/DDBJ whole genome shotgun (WGS) entry which is preliminary data.</text>
</comment>
<accession>A0A644WAM7</accession>
<keyword evidence="5" id="KW-0658">Purine biosynthesis</keyword>
<evidence type="ECO:0000256" key="5">
    <source>
        <dbReference type="ARBA" id="ARBA00022755"/>
    </source>
</evidence>
<dbReference type="SMART" id="SM01209">
    <property type="entry name" value="GARS_A"/>
    <property type="match status" value="1"/>
</dbReference>
<gene>
    <name evidence="11" type="primary">purD_17</name>
    <name evidence="11" type="ORF">SDC9_46757</name>
</gene>
<dbReference type="GO" id="GO:0009113">
    <property type="term" value="P:purine nucleobase biosynthetic process"/>
    <property type="evidence" value="ECO:0007669"/>
    <property type="project" value="InterPro"/>
</dbReference>
<protein>
    <recommendedName>
        <fullName evidence="2">phosphoribosylamine--glycine ligase</fullName>
        <ecNumber evidence="2">6.3.4.13</ecNumber>
    </recommendedName>
    <alternativeName>
        <fullName evidence="8">Glycinamide ribonucleotide synthetase</fullName>
    </alternativeName>
    <alternativeName>
        <fullName evidence="9">Phosphoribosylglycinamide synthetase</fullName>
    </alternativeName>
</protein>
<name>A0A644WAM7_9ZZZZ</name>
<evidence type="ECO:0000313" key="11">
    <source>
        <dbReference type="EMBL" id="MPM00531.1"/>
    </source>
</evidence>
<dbReference type="InterPro" id="IPR037123">
    <property type="entry name" value="PRibGlycinamide_synth_C_sf"/>
</dbReference>
<dbReference type="Gene3D" id="3.40.50.20">
    <property type="match status" value="1"/>
</dbReference>
<dbReference type="InterPro" id="IPR020560">
    <property type="entry name" value="PRibGlycinamide_synth_C-dom"/>
</dbReference>
<dbReference type="GO" id="GO:0004637">
    <property type="term" value="F:phosphoribosylamine-glycine ligase activity"/>
    <property type="evidence" value="ECO:0007669"/>
    <property type="project" value="UniProtKB-EC"/>
</dbReference>
<dbReference type="Pfam" id="PF02844">
    <property type="entry name" value="GARS_N"/>
    <property type="match status" value="1"/>
</dbReference>
<dbReference type="SMART" id="SM01210">
    <property type="entry name" value="GARS_C"/>
    <property type="match status" value="1"/>
</dbReference>
<dbReference type="PANTHER" id="PTHR43472:SF1">
    <property type="entry name" value="PHOSPHORIBOSYLAMINE--GLYCINE LIGASE, CHLOROPLASTIC"/>
    <property type="match status" value="1"/>
</dbReference>
<dbReference type="EC" id="6.3.4.13" evidence="2"/>
<dbReference type="GO" id="GO:0006189">
    <property type="term" value="P:'de novo' IMP biosynthetic process"/>
    <property type="evidence" value="ECO:0007669"/>
    <property type="project" value="UniProtKB-UniPathway"/>
</dbReference>
<comment type="similarity">
    <text evidence="7">Belongs to the GARS family.</text>
</comment>
<dbReference type="Gene3D" id="3.30.1490.20">
    <property type="entry name" value="ATP-grasp fold, A domain"/>
    <property type="match status" value="1"/>
</dbReference>
<evidence type="ECO:0000256" key="9">
    <source>
        <dbReference type="ARBA" id="ARBA00042864"/>
    </source>
</evidence>
<dbReference type="EMBL" id="VSSQ01000736">
    <property type="protein sequence ID" value="MPM00531.1"/>
    <property type="molecule type" value="Genomic_DNA"/>
</dbReference>
<dbReference type="NCBIfam" id="TIGR00877">
    <property type="entry name" value="purD"/>
    <property type="match status" value="1"/>
</dbReference>
<evidence type="ECO:0000256" key="6">
    <source>
        <dbReference type="ARBA" id="ARBA00022840"/>
    </source>
</evidence>
<dbReference type="UniPathway" id="UPA00074">
    <property type="reaction ID" value="UER00125"/>
</dbReference>
<evidence type="ECO:0000256" key="7">
    <source>
        <dbReference type="ARBA" id="ARBA00038345"/>
    </source>
</evidence>
<dbReference type="GO" id="GO:0046872">
    <property type="term" value="F:metal ion binding"/>
    <property type="evidence" value="ECO:0007669"/>
    <property type="project" value="InterPro"/>
</dbReference>
<dbReference type="GO" id="GO:0005524">
    <property type="term" value="F:ATP binding"/>
    <property type="evidence" value="ECO:0007669"/>
    <property type="project" value="UniProtKB-KW"/>
</dbReference>
<dbReference type="PROSITE" id="PS50975">
    <property type="entry name" value="ATP_GRASP"/>
    <property type="match status" value="1"/>
</dbReference>
<organism evidence="11">
    <name type="scientific">bioreactor metagenome</name>
    <dbReference type="NCBI Taxonomy" id="1076179"/>
    <lineage>
        <taxon>unclassified sequences</taxon>
        <taxon>metagenomes</taxon>
        <taxon>ecological metagenomes</taxon>
    </lineage>
</organism>
<dbReference type="SUPFAM" id="SSF51246">
    <property type="entry name" value="Rudiment single hybrid motif"/>
    <property type="match status" value="1"/>
</dbReference>
<dbReference type="PANTHER" id="PTHR43472">
    <property type="entry name" value="PHOSPHORIBOSYLAMINE--GLYCINE LIGASE"/>
    <property type="match status" value="1"/>
</dbReference>
<dbReference type="InterPro" id="IPR011054">
    <property type="entry name" value="Rudment_hybrid_motif"/>
</dbReference>
<dbReference type="InterPro" id="IPR013815">
    <property type="entry name" value="ATP_grasp_subdomain_1"/>
</dbReference>
<dbReference type="InterPro" id="IPR000115">
    <property type="entry name" value="PRibGlycinamide_synth"/>
</dbReference>
<proteinExistence type="inferred from homology"/>
<dbReference type="InterPro" id="IPR011761">
    <property type="entry name" value="ATP-grasp"/>
</dbReference>
<dbReference type="AlphaFoldDB" id="A0A644WAM7"/>
<dbReference type="SUPFAM" id="SSF52440">
    <property type="entry name" value="PreATP-grasp domain"/>
    <property type="match status" value="1"/>
</dbReference>
<dbReference type="InterPro" id="IPR016185">
    <property type="entry name" value="PreATP-grasp_dom_sf"/>
</dbReference>
<evidence type="ECO:0000256" key="2">
    <source>
        <dbReference type="ARBA" id="ARBA00013255"/>
    </source>
</evidence>
<keyword evidence="3 11" id="KW-0436">Ligase</keyword>
<evidence type="ECO:0000259" key="10">
    <source>
        <dbReference type="PROSITE" id="PS50975"/>
    </source>
</evidence>
<dbReference type="Pfam" id="PF01071">
    <property type="entry name" value="GARS_A"/>
    <property type="match status" value="1"/>
</dbReference>
<dbReference type="InterPro" id="IPR020561">
    <property type="entry name" value="PRibGlycinamid_synth_ATP-grasp"/>
</dbReference>
<evidence type="ECO:0000256" key="4">
    <source>
        <dbReference type="ARBA" id="ARBA00022741"/>
    </source>
</evidence>
<comment type="pathway">
    <text evidence="1">Purine metabolism; IMP biosynthesis via de novo pathway; N(1)-(5-phospho-D-ribosyl)glycinamide from 5-phospho-alpha-D-ribose 1-diphosphate: step 2/2.</text>
</comment>
<reference evidence="11" key="1">
    <citation type="submission" date="2019-08" db="EMBL/GenBank/DDBJ databases">
        <authorList>
            <person name="Kucharzyk K."/>
            <person name="Murdoch R.W."/>
            <person name="Higgins S."/>
            <person name="Loffler F."/>
        </authorList>
    </citation>
    <scope>NUCLEOTIDE SEQUENCE</scope>
</reference>
<dbReference type="SUPFAM" id="SSF56059">
    <property type="entry name" value="Glutathione synthetase ATP-binding domain-like"/>
    <property type="match status" value="1"/>
</dbReference>
<keyword evidence="6" id="KW-0067">ATP-binding</keyword>
<dbReference type="HAMAP" id="MF_00138">
    <property type="entry name" value="GARS"/>
    <property type="match status" value="1"/>
</dbReference>
<dbReference type="Gene3D" id="3.90.600.10">
    <property type="entry name" value="Phosphoribosylglycinamide synthetase, C-terminal domain"/>
    <property type="match status" value="1"/>
</dbReference>
<evidence type="ECO:0000256" key="3">
    <source>
        <dbReference type="ARBA" id="ARBA00022598"/>
    </source>
</evidence>